<accession>A0A9N8HFZ5</accession>
<evidence type="ECO:0000313" key="7">
    <source>
        <dbReference type="Proteomes" id="UP001153069"/>
    </source>
</evidence>
<keyword evidence="4" id="KW-0677">Repeat</keyword>
<gene>
    <name evidence="6" type="ORF">SEMRO_548_G164460.1</name>
</gene>
<dbReference type="InterPro" id="IPR052592">
    <property type="entry name" value="LRR-RLK"/>
</dbReference>
<reference evidence="6" key="1">
    <citation type="submission" date="2020-06" db="EMBL/GenBank/DDBJ databases">
        <authorList>
            <consortium name="Plant Systems Biology data submission"/>
        </authorList>
    </citation>
    <scope>NUCLEOTIDE SEQUENCE</scope>
    <source>
        <strain evidence="6">D6</strain>
    </source>
</reference>
<dbReference type="FunFam" id="3.80.10.10:FF:000383">
    <property type="entry name" value="Leucine-rich repeat receptor protein kinase EMS1"/>
    <property type="match status" value="1"/>
</dbReference>
<dbReference type="InterPro" id="IPR055414">
    <property type="entry name" value="LRR_R13L4/SHOC2-like"/>
</dbReference>
<evidence type="ECO:0000256" key="2">
    <source>
        <dbReference type="ARBA" id="ARBA00022475"/>
    </source>
</evidence>
<dbReference type="PANTHER" id="PTHR48054:SF82">
    <property type="entry name" value="LRR RECEPTOR-LIKE SERINE_THREONINE-PROTEIN KINASE FLS2"/>
    <property type="match status" value="1"/>
</dbReference>
<dbReference type="Proteomes" id="UP001153069">
    <property type="component" value="Unassembled WGS sequence"/>
</dbReference>
<proteinExistence type="predicted"/>
<dbReference type="SUPFAM" id="SSF52058">
    <property type="entry name" value="L domain-like"/>
    <property type="match status" value="1"/>
</dbReference>
<dbReference type="GO" id="GO:0005886">
    <property type="term" value="C:plasma membrane"/>
    <property type="evidence" value="ECO:0007669"/>
    <property type="project" value="UniProtKB-SubCell"/>
</dbReference>
<sequence>MKLNPQKQQNEGIPIQDNAATTASITQAPILLWERLNLPEYTLRAMENPRSPQTKAYQWLSNNINKSNNTQHLPVWRLMQRFALATFYYSTRGDYWVSNQGWLDWDTNECNWEQLRWSDPQAGEVDCNDSGKLLSLQFVAANNLDGTIPPEISLLHESLEVLLLSWNRQLKGSIPTEAGMMTRLTVLWFSATHLSGALPTELGQLQSLENLMISHSELDGTLPTELGNLSNLTTLGFQMANFSGSIPTEILRLSNLQSLSFLECPLLEKTAFLPGVVGNLHNLKILNLSNRKTGDLTSIPSEIGKLTNLENLIFTDFQFNGTIPSEMGSLTKLAYLTLKRNSISGTLPEELSKVSQLRVLRIQSNKLEGRILEKGVLHQLSKLLLLEISDNLFSGSLPTEVGLCLALELNCKTRKYLALFPRNCFCWTT</sequence>
<dbReference type="FunFam" id="3.80.10.10:FF:000041">
    <property type="entry name" value="LRR receptor-like serine/threonine-protein kinase ERECTA"/>
    <property type="match status" value="1"/>
</dbReference>
<comment type="caution">
    <text evidence="6">The sequence shown here is derived from an EMBL/GenBank/DDBJ whole genome shotgun (WGS) entry which is preliminary data.</text>
</comment>
<name>A0A9N8HFZ5_9STRA</name>
<dbReference type="Pfam" id="PF23598">
    <property type="entry name" value="LRR_14"/>
    <property type="match status" value="1"/>
</dbReference>
<keyword evidence="2" id="KW-0472">Membrane</keyword>
<dbReference type="Gene3D" id="3.80.10.10">
    <property type="entry name" value="Ribonuclease Inhibitor"/>
    <property type="match status" value="2"/>
</dbReference>
<keyword evidence="3" id="KW-0433">Leucine-rich repeat</keyword>
<protein>
    <submittedName>
        <fullName evidence="6">Leucine Rich Repeat</fullName>
    </submittedName>
</protein>
<dbReference type="OrthoDB" id="676979at2759"/>
<evidence type="ECO:0000259" key="5">
    <source>
        <dbReference type="Pfam" id="PF23598"/>
    </source>
</evidence>
<dbReference type="InterPro" id="IPR032675">
    <property type="entry name" value="LRR_dom_sf"/>
</dbReference>
<comment type="subcellular location">
    <subcellularLocation>
        <location evidence="1">Cell membrane</location>
    </subcellularLocation>
</comment>
<dbReference type="PANTHER" id="PTHR48054">
    <property type="entry name" value="RECEPTOR KINASE-LIKE PROTEIN XA21"/>
    <property type="match status" value="1"/>
</dbReference>
<evidence type="ECO:0000256" key="4">
    <source>
        <dbReference type="ARBA" id="ARBA00022737"/>
    </source>
</evidence>
<evidence type="ECO:0000256" key="1">
    <source>
        <dbReference type="ARBA" id="ARBA00004236"/>
    </source>
</evidence>
<evidence type="ECO:0000313" key="6">
    <source>
        <dbReference type="EMBL" id="CAB9512666.1"/>
    </source>
</evidence>
<organism evidence="6 7">
    <name type="scientific">Seminavis robusta</name>
    <dbReference type="NCBI Taxonomy" id="568900"/>
    <lineage>
        <taxon>Eukaryota</taxon>
        <taxon>Sar</taxon>
        <taxon>Stramenopiles</taxon>
        <taxon>Ochrophyta</taxon>
        <taxon>Bacillariophyta</taxon>
        <taxon>Bacillariophyceae</taxon>
        <taxon>Bacillariophycidae</taxon>
        <taxon>Naviculales</taxon>
        <taxon>Naviculaceae</taxon>
        <taxon>Seminavis</taxon>
    </lineage>
</organism>
<dbReference type="EMBL" id="CAICTM010000547">
    <property type="protein sequence ID" value="CAB9512666.1"/>
    <property type="molecule type" value="Genomic_DNA"/>
</dbReference>
<keyword evidence="7" id="KW-1185">Reference proteome</keyword>
<evidence type="ECO:0000256" key="3">
    <source>
        <dbReference type="ARBA" id="ARBA00022614"/>
    </source>
</evidence>
<feature type="domain" description="Disease resistance R13L4/SHOC-2-like LRR" evidence="5">
    <location>
        <begin position="254"/>
        <end position="387"/>
    </location>
</feature>
<dbReference type="AlphaFoldDB" id="A0A9N8HFZ5"/>
<keyword evidence="2" id="KW-1003">Cell membrane</keyword>